<name>A0A0L0W7Y9_GOTPU</name>
<dbReference type="GO" id="GO:0005975">
    <property type="term" value="P:carbohydrate metabolic process"/>
    <property type="evidence" value="ECO:0007669"/>
    <property type="project" value="InterPro"/>
</dbReference>
<dbReference type="STRING" id="1503.CLPU_13c00300"/>
<reference evidence="3" key="1">
    <citation type="submission" date="2015-07" db="EMBL/GenBank/DDBJ databases">
        <title>Draft genome sequence of the purine-degrading Gottschalkia purinilyticum DSM 1384 (formerly Clostridium purinilyticum).</title>
        <authorList>
            <person name="Poehlein A."/>
            <person name="Schiel-Bengelsdorf B."/>
            <person name="Bengelsdorf F.R."/>
            <person name="Daniel R."/>
            <person name="Duerre P."/>
        </authorList>
    </citation>
    <scope>NUCLEOTIDE SEQUENCE [LARGE SCALE GENOMIC DNA]</scope>
    <source>
        <strain evidence="3">DSM 1384</strain>
    </source>
</reference>
<gene>
    <name evidence="2" type="ORF">CLPU_13c00300</name>
</gene>
<dbReference type="CDD" id="cd02955">
    <property type="entry name" value="SSP411"/>
    <property type="match status" value="1"/>
</dbReference>
<dbReference type="InterPro" id="IPR004879">
    <property type="entry name" value="Ssp411-like_TRX"/>
</dbReference>
<dbReference type="InterPro" id="IPR036249">
    <property type="entry name" value="Thioredoxin-like_sf"/>
</dbReference>
<protein>
    <submittedName>
        <fullName evidence="2">Thioredoxin domain protein</fullName>
    </submittedName>
</protein>
<dbReference type="InterPro" id="IPR024705">
    <property type="entry name" value="Ssp411"/>
</dbReference>
<dbReference type="RefSeq" id="WP_050355987.1">
    <property type="nucleotide sequence ID" value="NZ_LGSS01000013.1"/>
</dbReference>
<keyword evidence="3" id="KW-1185">Reference proteome</keyword>
<dbReference type="PIRSF" id="PIRSF006402">
    <property type="entry name" value="UCP006402_thioredoxin"/>
    <property type="match status" value="1"/>
</dbReference>
<dbReference type="PANTHER" id="PTHR42899:SF1">
    <property type="entry name" value="SPERMATOGENESIS-ASSOCIATED PROTEIN 20"/>
    <property type="match status" value="1"/>
</dbReference>
<dbReference type="PATRIC" id="fig|1503.3.peg.421"/>
<dbReference type="Proteomes" id="UP000037267">
    <property type="component" value="Unassembled WGS sequence"/>
</dbReference>
<dbReference type="PANTHER" id="PTHR42899">
    <property type="entry name" value="SPERMATOGENESIS-ASSOCIATED PROTEIN 20"/>
    <property type="match status" value="1"/>
</dbReference>
<dbReference type="SUPFAM" id="SSF52833">
    <property type="entry name" value="Thioredoxin-like"/>
    <property type="match status" value="1"/>
</dbReference>
<dbReference type="InterPro" id="IPR012341">
    <property type="entry name" value="6hp_glycosidase-like_sf"/>
</dbReference>
<feature type="domain" description="Spermatogenesis-associated protein 20-like TRX" evidence="1">
    <location>
        <begin position="7"/>
        <end position="167"/>
    </location>
</feature>
<dbReference type="Gene3D" id="3.40.30.10">
    <property type="entry name" value="Glutaredoxin"/>
    <property type="match status" value="1"/>
</dbReference>
<dbReference type="InterPro" id="IPR008928">
    <property type="entry name" value="6-hairpin_glycosidase_sf"/>
</dbReference>
<sequence length="684" mass="78986">MNANGEPNRLISEKSPYLLQHAYNPVNWYSWSEEAFQKAKEEDKPIFLSIGYSTCHWCHVMERESFEDEEVADVLNKYFIAIKVDREERPDIDSIYMNFCQAITGSGGWPLTIIMTPDKKLFYAGTYFPKHTVYGRVGLIELLNSIHESWNSKKEDVLKSSKDILEFVEKNMLSHVEEDIGAESVKRAFTEYNNSFDNIYGGFGTQPKFPTPHNLSFLLRHHIYAKSKISLEIVEKTLESMYKGGIFDHIGFGFARYSVDEKWLIPHFEKMLYDNALLAIVYTEAYLITKKEIYKEIVEKIFEFVIKDMTSKEGGFYSAIDADSEGVEGKFYVWGYEEVFDVLGDEKGKLFSEYYNIVPRGNFEGKNVPNLIGKDLEELNKNKDLKEEINNIIRKLYDYREKRVHPHKDDKILTSWNGLMIAALAYAGKVFKNKDYISMARRSVEFIFKNLVDDNGRLLARYRDGEAAYPGYLDDYAFLTWGLIELYEATFDTNYLEKALDINKEMLDLFWDNENGGLFIYGKDSEQLIVKHKEIYDGAIPSGNSVAALNLLRLYKLTGDNYLEEKAQKILKAFGGNVKVSPNNHGYFLMALLFNISSTKEIVISGHKDNEDTQKMLDKINQEFLPFSIVVLNDGSKEIHRLVPFTENQEMIDNKATAYVCENYSCNIPTSNIEELEKLIKFSS</sequence>
<proteinExistence type="predicted"/>
<evidence type="ECO:0000313" key="2">
    <source>
        <dbReference type="EMBL" id="KNF07688.1"/>
    </source>
</evidence>
<comment type="caution">
    <text evidence="2">The sequence shown here is derived from an EMBL/GenBank/DDBJ whole genome shotgun (WGS) entry which is preliminary data.</text>
</comment>
<dbReference type="OrthoDB" id="9762614at2"/>
<evidence type="ECO:0000313" key="3">
    <source>
        <dbReference type="Proteomes" id="UP000037267"/>
    </source>
</evidence>
<dbReference type="Pfam" id="PF03190">
    <property type="entry name" value="Thioredox_DsbH"/>
    <property type="match status" value="1"/>
</dbReference>
<accession>A0A0L0W7Y9</accession>
<evidence type="ECO:0000259" key="1">
    <source>
        <dbReference type="Pfam" id="PF03190"/>
    </source>
</evidence>
<dbReference type="Gene3D" id="1.50.10.10">
    <property type="match status" value="1"/>
</dbReference>
<dbReference type="EMBL" id="LGSS01000013">
    <property type="protein sequence ID" value="KNF07688.1"/>
    <property type="molecule type" value="Genomic_DNA"/>
</dbReference>
<dbReference type="AlphaFoldDB" id="A0A0L0W7Y9"/>
<dbReference type="SUPFAM" id="SSF48208">
    <property type="entry name" value="Six-hairpin glycosidases"/>
    <property type="match status" value="1"/>
</dbReference>
<organism evidence="2 3">
    <name type="scientific">Gottschalkia purinilytica</name>
    <name type="common">Clostridium purinilyticum</name>
    <dbReference type="NCBI Taxonomy" id="1503"/>
    <lineage>
        <taxon>Bacteria</taxon>
        <taxon>Bacillati</taxon>
        <taxon>Bacillota</taxon>
        <taxon>Tissierellia</taxon>
        <taxon>Tissierellales</taxon>
        <taxon>Gottschalkiaceae</taxon>
        <taxon>Gottschalkia</taxon>
    </lineage>
</organism>